<proteinExistence type="predicted"/>
<evidence type="ECO:0000256" key="7">
    <source>
        <dbReference type="SAM" id="Phobius"/>
    </source>
</evidence>
<dbReference type="SUPFAM" id="SSF90123">
    <property type="entry name" value="ABC transporter transmembrane region"/>
    <property type="match status" value="1"/>
</dbReference>
<feature type="transmembrane region" description="Helical" evidence="7">
    <location>
        <begin position="84"/>
        <end position="101"/>
    </location>
</feature>
<dbReference type="InterPro" id="IPR003593">
    <property type="entry name" value="AAA+_ATPase"/>
</dbReference>
<dbReference type="Gene3D" id="1.20.1560.10">
    <property type="entry name" value="ABC transporter type 1, transmembrane domain"/>
    <property type="match status" value="1"/>
</dbReference>
<evidence type="ECO:0000313" key="10">
    <source>
        <dbReference type="EMBL" id="MEC7052375.1"/>
    </source>
</evidence>
<comment type="caution">
    <text evidence="10">The sequence shown here is derived from an EMBL/GenBank/DDBJ whole genome shotgun (WGS) entry which is preliminary data.</text>
</comment>
<dbReference type="SMART" id="SM00382">
    <property type="entry name" value="AAA"/>
    <property type="match status" value="1"/>
</dbReference>
<dbReference type="InterPro" id="IPR027417">
    <property type="entry name" value="P-loop_NTPase"/>
</dbReference>
<dbReference type="SUPFAM" id="SSF52540">
    <property type="entry name" value="P-loop containing nucleoside triphosphate hydrolases"/>
    <property type="match status" value="1"/>
</dbReference>
<evidence type="ECO:0000259" key="8">
    <source>
        <dbReference type="PROSITE" id="PS50893"/>
    </source>
</evidence>
<reference evidence="10 11" key="1">
    <citation type="submission" date="2024-01" db="EMBL/GenBank/DDBJ databases">
        <title>Genome analysis.</title>
        <authorList>
            <person name="Zhang K."/>
        </authorList>
    </citation>
    <scope>NUCLEOTIDE SEQUENCE [LARGE SCALE GENOMIC DNA]</scope>
    <source>
        <strain evidence="10 11">CGMCC 4.1753</strain>
    </source>
</reference>
<dbReference type="PROSITE" id="PS50929">
    <property type="entry name" value="ABC_TM1F"/>
    <property type="match status" value="1"/>
</dbReference>
<feature type="transmembrane region" description="Helical" evidence="7">
    <location>
        <begin position="158"/>
        <end position="178"/>
    </location>
</feature>
<evidence type="ECO:0000313" key="11">
    <source>
        <dbReference type="Proteomes" id="UP001353952"/>
    </source>
</evidence>
<evidence type="ECO:0000256" key="3">
    <source>
        <dbReference type="ARBA" id="ARBA00022741"/>
    </source>
</evidence>
<dbReference type="Gene3D" id="3.40.50.300">
    <property type="entry name" value="P-loop containing nucleotide triphosphate hydrolases"/>
    <property type="match status" value="1"/>
</dbReference>
<comment type="subcellular location">
    <subcellularLocation>
        <location evidence="1">Cell membrane</location>
        <topology evidence="1">Multi-pass membrane protein</topology>
    </subcellularLocation>
</comment>
<sequence length="593" mass="63696">MIGVAPPAYDPAAPTTANTLPVGAPETVRAYVAELLRRHRRAFLLLVAVNTAAVIASMAGPWLLGRLVERVSDGARDLRLELTAGLFVAALAVQAVFVRQVRLRGAMLGERMLADLREDFLVRSVGLPPGVLERAGTGDLLSRITTDIDRLGNAMREAVPQLSIGVVWVFLLMGGLVITAPPLALAVLLALPLLIVGCRWYFRRAPSAYRSEAAGYAAVAAALAETVDAGRTVEAHRLGERRVALSERRIREWTAWERYTLWLRSVLFPVINTTHVTVLASVLMIGGVFALHGWIDVGQLTTGALIAQMLVDPVGMILRWYDELQVAQVSLARLVGVRDIEPEAGDPAVEPEGRHVHADRVHFGYLEGVDVLRKVSLEVAPGTRLALVGPSGAGKSTLGRLLAGIYAPRDGRITLGSAELSRMPAERVRSHVALVNQEHHVFVGSLRDNLRLARTGAVDAELWAALGAVDADGWARALDEGLDTEVGSGGLALTPAQAQQIALARLVLADPHTLVLDEATSLLDPRAARNLERSLARVLDGRTVVAIAHRLHTAHDADVIAVVENGRISELGSHDELVAADGAYAALWRSWHG</sequence>
<evidence type="ECO:0000259" key="9">
    <source>
        <dbReference type="PROSITE" id="PS50929"/>
    </source>
</evidence>
<feature type="transmembrane region" description="Helical" evidence="7">
    <location>
        <begin position="43"/>
        <end position="64"/>
    </location>
</feature>
<keyword evidence="4 10" id="KW-0067">ATP-binding</keyword>
<name>A0ABU6LS93_9ACTN</name>
<feature type="transmembrane region" description="Helical" evidence="7">
    <location>
        <begin position="266"/>
        <end position="295"/>
    </location>
</feature>
<dbReference type="Pfam" id="PF00005">
    <property type="entry name" value="ABC_tran"/>
    <property type="match status" value="1"/>
</dbReference>
<dbReference type="Proteomes" id="UP001353952">
    <property type="component" value="Unassembled WGS sequence"/>
</dbReference>
<dbReference type="GO" id="GO:0005524">
    <property type="term" value="F:ATP binding"/>
    <property type="evidence" value="ECO:0007669"/>
    <property type="project" value="UniProtKB-KW"/>
</dbReference>
<dbReference type="PROSITE" id="PS50893">
    <property type="entry name" value="ABC_TRANSPORTER_2"/>
    <property type="match status" value="1"/>
</dbReference>
<feature type="domain" description="ABC transmembrane type-1" evidence="9">
    <location>
        <begin position="44"/>
        <end position="325"/>
    </location>
</feature>
<dbReference type="InterPro" id="IPR003439">
    <property type="entry name" value="ABC_transporter-like_ATP-bd"/>
</dbReference>
<keyword evidence="6 7" id="KW-0472">Membrane</keyword>
<keyword evidence="11" id="KW-1185">Reference proteome</keyword>
<dbReference type="PANTHER" id="PTHR43394">
    <property type="entry name" value="ATP-DEPENDENT PERMEASE MDL1, MITOCHONDRIAL"/>
    <property type="match status" value="1"/>
</dbReference>
<protein>
    <submittedName>
        <fullName evidence="10">ABC transporter ATP-binding protein</fullName>
    </submittedName>
</protein>
<dbReference type="InterPro" id="IPR039421">
    <property type="entry name" value="Type_1_exporter"/>
</dbReference>
<gene>
    <name evidence="10" type="ORF">RFN57_08795</name>
</gene>
<feature type="transmembrane region" description="Helical" evidence="7">
    <location>
        <begin position="184"/>
        <end position="202"/>
    </location>
</feature>
<evidence type="ECO:0000256" key="6">
    <source>
        <dbReference type="ARBA" id="ARBA00023136"/>
    </source>
</evidence>
<evidence type="ECO:0000256" key="5">
    <source>
        <dbReference type="ARBA" id="ARBA00022989"/>
    </source>
</evidence>
<organism evidence="10 11">
    <name type="scientific">Streptomyces violaceochromogenes</name>
    <dbReference type="NCBI Taxonomy" id="67377"/>
    <lineage>
        <taxon>Bacteria</taxon>
        <taxon>Bacillati</taxon>
        <taxon>Actinomycetota</taxon>
        <taxon>Actinomycetes</taxon>
        <taxon>Kitasatosporales</taxon>
        <taxon>Streptomycetaceae</taxon>
        <taxon>Streptomyces</taxon>
    </lineage>
</organism>
<dbReference type="CDD" id="cd07346">
    <property type="entry name" value="ABC_6TM_exporters"/>
    <property type="match status" value="1"/>
</dbReference>
<evidence type="ECO:0000256" key="1">
    <source>
        <dbReference type="ARBA" id="ARBA00004651"/>
    </source>
</evidence>
<dbReference type="InterPro" id="IPR011527">
    <property type="entry name" value="ABC1_TM_dom"/>
</dbReference>
<dbReference type="InterPro" id="IPR036640">
    <property type="entry name" value="ABC1_TM_sf"/>
</dbReference>
<keyword evidence="3" id="KW-0547">Nucleotide-binding</keyword>
<dbReference type="RefSeq" id="WP_191847340.1">
    <property type="nucleotide sequence ID" value="NZ_BMUO01000006.1"/>
</dbReference>
<keyword evidence="2 7" id="KW-0812">Transmembrane</keyword>
<feature type="domain" description="ABC transporter" evidence="8">
    <location>
        <begin position="356"/>
        <end position="590"/>
    </location>
</feature>
<keyword evidence="5 7" id="KW-1133">Transmembrane helix</keyword>
<dbReference type="EMBL" id="JAYXNZ010000002">
    <property type="protein sequence ID" value="MEC7052375.1"/>
    <property type="molecule type" value="Genomic_DNA"/>
</dbReference>
<evidence type="ECO:0000256" key="2">
    <source>
        <dbReference type="ARBA" id="ARBA00022692"/>
    </source>
</evidence>
<accession>A0ABU6LS93</accession>
<dbReference type="PANTHER" id="PTHR43394:SF1">
    <property type="entry name" value="ATP-BINDING CASSETTE SUB-FAMILY B MEMBER 10, MITOCHONDRIAL"/>
    <property type="match status" value="1"/>
</dbReference>
<evidence type="ECO:0000256" key="4">
    <source>
        <dbReference type="ARBA" id="ARBA00022840"/>
    </source>
</evidence>
<dbReference type="Pfam" id="PF00664">
    <property type="entry name" value="ABC_membrane"/>
    <property type="match status" value="1"/>
</dbReference>